<gene>
    <name evidence="1" type="ORF">EST38_g14657</name>
</gene>
<protein>
    <submittedName>
        <fullName evidence="1">Uncharacterized protein</fullName>
    </submittedName>
</protein>
<evidence type="ECO:0000313" key="2">
    <source>
        <dbReference type="Proteomes" id="UP000290288"/>
    </source>
</evidence>
<accession>A0A4V1Q1D4</accession>
<dbReference type="OrthoDB" id="8954335at2759"/>
<keyword evidence="2" id="KW-1185">Reference proteome</keyword>
<feature type="non-terminal residue" evidence="1">
    <location>
        <position position="1"/>
    </location>
</feature>
<sequence length="274" mass="30051">DITAAIHQPSPGSGLLQELQLTGKFDFQLTPGRTSSVDFTRMQCQAHKKSNASYEYSQNYLKILIDSYSPRWSLEKHKPKSTRASDGQVKRVESTKIAWQQTLKGVFTLVPKAEYGLGHTGERATSDEAIRFTSRIIQRQNRGVFWWNFHIDDEYETDGGVELKEDSLPSAEMSALPSQNPPNQPLDKLTVEITSFWSLLKKGSGGWFFYAPEDSLPPGFSNLCQVGAPGTSSQVSIIHSQSAISPTAAVLMVGGGGAQEVDDLVNAGQRLVGT</sequence>
<dbReference type="AlphaFoldDB" id="A0A4V1Q1D4"/>
<dbReference type="EMBL" id="SDEE01002206">
    <property type="protein sequence ID" value="RXW11198.1"/>
    <property type="molecule type" value="Genomic_DNA"/>
</dbReference>
<organism evidence="1 2">
    <name type="scientific">Candolleomyces aberdarensis</name>
    <dbReference type="NCBI Taxonomy" id="2316362"/>
    <lineage>
        <taxon>Eukaryota</taxon>
        <taxon>Fungi</taxon>
        <taxon>Dikarya</taxon>
        <taxon>Basidiomycota</taxon>
        <taxon>Agaricomycotina</taxon>
        <taxon>Agaricomycetes</taxon>
        <taxon>Agaricomycetidae</taxon>
        <taxon>Agaricales</taxon>
        <taxon>Agaricineae</taxon>
        <taxon>Psathyrellaceae</taxon>
        <taxon>Candolleomyces</taxon>
    </lineage>
</organism>
<proteinExistence type="predicted"/>
<dbReference type="Proteomes" id="UP000290288">
    <property type="component" value="Unassembled WGS sequence"/>
</dbReference>
<reference evidence="1 2" key="1">
    <citation type="submission" date="2019-01" db="EMBL/GenBank/DDBJ databases">
        <title>Draft genome sequence of Psathyrella aberdarensis IHI B618.</title>
        <authorList>
            <person name="Buettner E."/>
            <person name="Kellner H."/>
        </authorList>
    </citation>
    <scope>NUCLEOTIDE SEQUENCE [LARGE SCALE GENOMIC DNA]</scope>
    <source>
        <strain evidence="1 2">IHI B618</strain>
    </source>
</reference>
<evidence type="ECO:0000313" key="1">
    <source>
        <dbReference type="EMBL" id="RXW11198.1"/>
    </source>
</evidence>
<comment type="caution">
    <text evidence="1">The sequence shown here is derived from an EMBL/GenBank/DDBJ whole genome shotgun (WGS) entry which is preliminary data.</text>
</comment>
<name>A0A4V1Q1D4_9AGAR</name>